<evidence type="ECO:0000256" key="4">
    <source>
        <dbReference type="ARBA" id="ARBA00022978"/>
    </source>
</evidence>
<dbReference type="InterPro" id="IPR036470">
    <property type="entry name" value="Elicitin_sf"/>
</dbReference>
<feature type="chain" id="PRO_5001637793" description="Elicitin" evidence="8">
    <location>
        <begin position="18"/>
        <end position="188"/>
    </location>
</feature>
<dbReference type="KEGG" id="spar:SPRG_15859"/>
<dbReference type="SUPFAM" id="SSF48647">
    <property type="entry name" value="Fungal elicitin"/>
    <property type="match status" value="1"/>
</dbReference>
<dbReference type="Pfam" id="PF00964">
    <property type="entry name" value="Elicitin"/>
    <property type="match status" value="1"/>
</dbReference>
<evidence type="ECO:0000256" key="3">
    <source>
        <dbReference type="ARBA" id="ARBA00022525"/>
    </source>
</evidence>
<keyword evidence="4 6" id="KW-0928">Hypersensitive response elicitation</keyword>
<protein>
    <recommendedName>
        <fullName evidence="6">Elicitin</fullName>
    </recommendedName>
</protein>
<keyword evidence="10" id="KW-1185">Reference proteome</keyword>
<dbReference type="GO" id="GO:0005576">
    <property type="term" value="C:extracellular region"/>
    <property type="evidence" value="ECO:0007669"/>
    <property type="project" value="UniProtKB-SubCell"/>
</dbReference>
<feature type="compositionally biased region" description="Low complexity" evidence="7">
    <location>
        <begin position="121"/>
        <end position="171"/>
    </location>
</feature>
<dbReference type="GO" id="GO:0052040">
    <property type="term" value="P:symbiont-mediated perturbation of host programmed cell death"/>
    <property type="evidence" value="ECO:0007669"/>
    <property type="project" value="UniProtKB-UniRule"/>
</dbReference>
<organism evidence="9 10">
    <name type="scientific">Saprolegnia parasitica (strain CBS 223.65)</name>
    <dbReference type="NCBI Taxonomy" id="695850"/>
    <lineage>
        <taxon>Eukaryota</taxon>
        <taxon>Sar</taxon>
        <taxon>Stramenopiles</taxon>
        <taxon>Oomycota</taxon>
        <taxon>Saprolegniomycetes</taxon>
        <taxon>Saprolegniales</taxon>
        <taxon>Saprolegniaceae</taxon>
        <taxon>Saprolegnia</taxon>
    </lineage>
</organism>
<feature type="signal peptide" evidence="8">
    <location>
        <begin position="1"/>
        <end position="17"/>
    </location>
</feature>
<evidence type="ECO:0000313" key="9">
    <source>
        <dbReference type="EMBL" id="KDO18860.1"/>
    </source>
</evidence>
<comment type="similarity">
    <text evidence="2 6">Belongs to the elicitin family.</text>
</comment>
<sequence>MKTSTFLLALAASTVTASDPCTAPSLLNTLTPLQAQIPACTDASGYNLMLIATGSAPTADQAKKLASTQACKDLYATMQEKVSKIAPPCSIGGVETSTFTSVEVSAGIAALLKALGGGPSAPGASTAAPSSNSTKSANSTITAAPGNGTSKSNSSNTVTTPAPTKPSSAAATGVALTAAAVTMLAAMA</sequence>
<dbReference type="VEuPathDB" id="FungiDB:SPRG_15859"/>
<evidence type="ECO:0000256" key="5">
    <source>
        <dbReference type="ARBA" id="ARBA00023157"/>
    </source>
</evidence>
<accession>A0A067BQ10</accession>
<keyword evidence="5 6" id="KW-1015">Disulfide bond</keyword>
<evidence type="ECO:0000256" key="8">
    <source>
        <dbReference type="SAM" id="SignalP"/>
    </source>
</evidence>
<evidence type="ECO:0000256" key="1">
    <source>
        <dbReference type="ARBA" id="ARBA00004613"/>
    </source>
</evidence>
<dbReference type="EMBL" id="KK583388">
    <property type="protein sequence ID" value="KDO18860.1"/>
    <property type="molecule type" value="Genomic_DNA"/>
</dbReference>
<dbReference type="Gene3D" id="1.10.239.10">
    <property type="entry name" value="Elicitin domain"/>
    <property type="match status" value="1"/>
</dbReference>
<evidence type="ECO:0000256" key="6">
    <source>
        <dbReference type="RuleBase" id="RU368111"/>
    </source>
</evidence>
<feature type="region of interest" description="Disordered" evidence="7">
    <location>
        <begin position="120"/>
        <end position="171"/>
    </location>
</feature>
<dbReference type="AlphaFoldDB" id="A0A067BQ10"/>
<comment type="function">
    <text evidence="6">Induces local and distal defense responses (incompatible hypersensitive reaction) in plants from the solanaceae and cruciferae families. Elicits leaf necrosis and causes the accumulation of pathogenesis-related proteins. Might interact with the lipidic molecules of the plasma membrane.</text>
</comment>
<keyword evidence="8" id="KW-0732">Signal</keyword>
<keyword evidence="3 6" id="KW-0964">Secreted</keyword>
<proteinExistence type="inferred from homology"/>
<dbReference type="Proteomes" id="UP000030745">
    <property type="component" value="Unassembled WGS sequence"/>
</dbReference>
<dbReference type="GeneID" id="24137542"/>
<evidence type="ECO:0000313" key="10">
    <source>
        <dbReference type="Proteomes" id="UP000030745"/>
    </source>
</evidence>
<dbReference type="OrthoDB" id="79825at2759"/>
<dbReference type="InterPro" id="IPR002200">
    <property type="entry name" value="Elicitin"/>
</dbReference>
<name>A0A067BQ10_SAPPC</name>
<comment type="subcellular location">
    <subcellularLocation>
        <location evidence="1 6">Secreted</location>
    </subcellularLocation>
</comment>
<evidence type="ECO:0000256" key="7">
    <source>
        <dbReference type="SAM" id="MobiDB-lite"/>
    </source>
</evidence>
<gene>
    <name evidence="9" type="ORF">SPRG_15859</name>
</gene>
<reference evidence="9 10" key="1">
    <citation type="journal article" date="2013" name="PLoS Genet.">
        <title>Distinctive expansion of potential virulence genes in the genome of the oomycete fish pathogen Saprolegnia parasitica.</title>
        <authorList>
            <person name="Jiang R.H."/>
            <person name="de Bruijn I."/>
            <person name="Haas B.J."/>
            <person name="Belmonte R."/>
            <person name="Lobach L."/>
            <person name="Christie J."/>
            <person name="van den Ackerveken G."/>
            <person name="Bottin A."/>
            <person name="Bulone V."/>
            <person name="Diaz-Moreno S.M."/>
            <person name="Dumas B."/>
            <person name="Fan L."/>
            <person name="Gaulin E."/>
            <person name="Govers F."/>
            <person name="Grenville-Briggs L.J."/>
            <person name="Horner N.R."/>
            <person name="Levin J.Z."/>
            <person name="Mammella M."/>
            <person name="Meijer H.J."/>
            <person name="Morris P."/>
            <person name="Nusbaum C."/>
            <person name="Oome S."/>
            <person name="Phillips A.J."/>
            <person name="van Rooyen D."/>
            <person name="Rzeszutek E."/>
            <person name="Saraiva M."/>
            <person name="Secombes C.J."/>
            <person name="Seidl M.F."/>
            <person name="Snel B."/>
            <person name="Stassen J.H."/>
            <person name="Sykes S."/>
            <person name="Tripathy S."/>
            <person name="van den Berg H."/>
            <person name="Vega-Arreguin J.C."/>
            <person name="Wawra S."/>
            <person name="Young S.K."/>
            <person name="Zeng Q."/>
            <person name="Dieguez-Uribeondo J."/>
            <person name="Russ C."/>
            <person name="Tyler B.M."/>
            <person name="van West P."/>
        </authorList>
    </citation>
    <scope>NUCLEOTIDE SEQUENCE [LARGE SCALE GENOMIC DNA]</scope>
    <source>
        <strain evidence="9 10">CBS 223.65</strain>
    </source>
</reference>
<dbReference type="RefSeq" id="XP_012210443.1">
    <property type="nucleotide sequence ID" value="XM_012355053.1"/>
</dbReference>
<evidence type="ECO:0000256" key="2">
    <source>
        <dbReference type="ARBA" id="ARBA00009544"/>
    </source>
</evidence>